<protein>
    <recommendedName>
        <fullName evidence="3">Peptide chain release factor subunit 1</fullName>
    </recommendedName>
</protein>
<evidence type="ECO:0000313" key="1">
    <source>
        <dbReference type="EMBL" id="REF38106.1"/>
    </source>
</evidence>
<gene>
    <name evidence="1" type="ORF">DFJ64_3576</name>
</gene>
<dbReference type="OrthoDB" id="3804586at2"/>
<sequence>MIDAKQVIRLLQYNDPDNVLLSVHLSVPAEVPGLREMSVRLDSMLGALDAPADHRARMALAAEVEAIRSAVTEHARDWLGHGVAIYNSAALGFHEEVAVATPLPDRVVLGRRPYVRLLLSALAHVKPYFVVVVDRRQAWLYRVEGHAIERLSRLVDEGVRDSSYGGWAGFEEYRVRNRAWELARKHYRSTAATLDSLLKDNDREFVVGGNEVNIVEFIDLLPHPLRERVAGTFVVDPHTMTAGDLRLLSGRALAERRARYEARLRADLSDWAASGLAVTDLQRCAEMVTQALVDLLIVIGDEEIPGWVCDSTGDILVDQPVCPTCGQRARRLEDVIDEMVARVVSLGGRVEFLSGPGRPGEDGRPIVGARLRHRLVRRES</sequence>
<name>A0A3D9V9Y9_THECX</name>
<comment type="caution">
    <text evidence="1">The sequence shown here is derived from an EMBL/GenBank/DDBJ whole genome shotgun (WGS) entry which is preliminary data.</text>
</comment>
<organism evidence="1 2">
    <name type="scientific">Thermasporomyces composti</name>
    <dbReference type="NCBI Taxonomy" id="696763"/>
    <lineage>
        <taxon>Bacteria</taxon>
        <taxon>Bacillati</taxon>
        <taxon>Actinomycetota</taxon>
        <taxon>Actinomycetes</taxon>
        <taxon>Propionibacteriales</taxon>
        <taxon>Nocardioidaceae</taxon>
        <taxon>Thermasporomyces</taxon>
    </lineage>
</organism>
<proteinExistence type="predicted"/>
<accession>A0A3D9V9Y9</accession>
<dbReference type="RefSeq" id="WP_115851455.1">
    <property type="nucleotide sequence ID" value="NZ_QTUC01000001.1"/>
</dbReference>
<reference evidence="1 2" key="1">
    <citation type="submission" date="2018-08" db="EMBL/GenBank/DDBJ databases">
        <title>Sequencing the genomes of 1000 actinobacteria strains.</title>
        <authorList>
            <person name="Klenk H.-P."/>
        </authorList>
    </citation>
    <scope>NUCLEOTIDE SEQUENCE [LARGE SCALE GENOMIC DNA]</scope>
    <source>
        <strain evidence="1 2">DSM 22891</strain>
    </source>
</reference>
<dbReference type="Pfam" id="PF18854">
    <property type="entry name" value="baeRF_family10"/>
    <property type="match status" value="1"/>
</dbReference>
<dbReference type="Proteomes" id="UP000256485">
    <property type="component" value="Unassembled WGS sequence"/>
</dbReference>
<keyword evidence="2" id="KW-1185">Reference proteome</keyword>
<evidence type="ECO:0008006" key="3">
    <source>
        <dbReference type="Google" id="ProtNLM"/>
    </source>
</evidence>
<dbReference type="AlphaFoldDB" id="A0A3D9V9Y9"/>
<dbReference type="InterPro" id="IPR041202">
    <property type="entry name" value="BaeRF_family10"/>
</dbReference>
<dbReference type="InterPro" id="IPR042226">
    <property type="entry name" value="eFR1_2_sf"/>
</dbReference>
<evidence type="ECO:0000313" key="2">
    <source>
        <dbReference type="Proteomes" id="UP000256485"/>
    </source>
</evidence>
<dbReference type="EMBL" id="QTUC01000001">
    <property type="protein sequence ID" value="REF38106.1"/>
    <property type="molecule type" value="Genomic_DNA"/>
</dbReference>
<dbReference type="Gene3D" id="3.30.420.60">
    <property type="entry name" value="eRF1 domain 2"/>
    <property type="match status" value="1"/>
</dbReference>